<organism evidence="2 3">
    <name type="scientific">SAR86 cluster bacterium</name>
    <dbReference type="NCBI Taxonomy" id="2030880"/>
    <lineage>
        <taxon>Bacteria</taxon>
        <taxon>Pseudomonadati</taxon>
        <taxon>Pseudomonadota</taxon>
        <taxon>Gammaproteobacteria</taxon>
        <taxon>SAR86 cluster</taxon>
    </lineage>
</organism>
<evidence type="ECO:0000256" key="1">
    <source>
        <dbReference type="SAM" id="Phobius"/>
    </source>
</evidence>
<accession>A0A368BYF6</accession>
<evidence type="ECO:0000313" key="2">
    <source>
        <dbReference type="EMBL" id="RCL42358.1"/>
    </source>
</evidence>
<name>A0A368BYF6_9GAMM</name>
<proteinExistence type="predicted"/>
<keyword evidence="1" id="KW-0472">Membrane</keyword>
<keyword evidence="1" id="KW-0812">Transmembrane</keyword>
<feature type="transmembrane region" description="Helical" evidence="1">
    <location>
        <begin position="6"/>
        <end position="24"/>
    </location>
</feature>
<protein>
    <submittedName>
        <fullName evidence="2">Uncharacterized protein</fullName>
    </submittedName>
</protein>
<sequence>MSNTKVHLLYFILFLILVSNIWLIKIRWENSILANDIENTRYEILKLKEINLKLTTEKNFLTSLAKTEMSSIQDLNMQNAETRLKIK</sequence>
<keyword evidence="1" id="KW-1133">Transmembrane helix</keyword>
<comment type="caution">
    <text evidence="2">The sequence shown here is derived from an EMBL/GenBank/DDBJ whole genome shotgun (WGS) entry which is preliminary data.</text>
</comment>
<dbReference type="AlphaFoldDB" id="A0A368BYF6"/>
<gene>
    <name evidence="2" type="ORF">DBW96_00805</name>
</gene>
<dbReference type="Proteomes" id="UP000253307">
    <property type="component" value="Unassembled WGS sequence"/>
</dbReference>
<dbReference type="EMBL" id="QOPE01000004">
    <property type="protein sequence ID" value="RCL42358.1"/>
    <property type="molecule type" value="Genomic_DNA"/>
</dbReference>
<reference evidence="2 3" key="1">
    <citation type="journal article" date="2018" name="Microbiome">
        <title>Fine metagenomic profile of the Mediterranean stratified and mixed water columns revealed by assembly and recruitment.</title>
        <authorList>
            <person name="Haro-Moreno J.M."/>
            <person name="Lopez-Perez M."/>
            <person name="De La Torre J.R."/>
            <person name="Picazo A."/>
            <person name="Camacho A."/>
            <person name="Rodriguez-Valera F."/>
        </authorList>
    </citation>
    <scope>NUCLEOTIDE SEQUENCE [LARGE SCALE GENOMIC DNA]</scope>
    <source>
        <strain evidence="2">MED-G82</strain>
    </source>
</reference>
<evidence type="ECO:0000313" key="3">
    <source>
        <dbReference type="Proteomes" id="UP000253307"/>
    </source>
</evidence>